<comment type="caution">
    <text evidence="7">The sequence shown here is derived from an EMBL/GenBank/DDBJ whole genome shotgun (WGS) entry which is preliminary data.</text>
</comment>
<dbReference type="Pfam" id="PF25327">
    <property type="entry name" value="UBL_ZFAND1"/>
    <property type="match status" value="1"/>
</dbReference>
<dbReference type="Proteomes" id="UP001141434">
    <property type="component" value="Unassembled WGS sequence"/>
</dbReference>
<dbReference type="PROSITE" id="PS51039">
    <property type="entry name" value="ZF_AN1"/>
    <property type="match status" value="1"/>
</dbReference>
<dbReference type="AlphaFoldDB" id="A0A9W9F9Q5"/>
<dbReference type="Gene3D" id="4.10.1110.10">
    <property type="entry name" value="AN1-like Zinc finger"/>
    <property type="match status" value="2"/>
</dbReference>
<keyword evidence="2 4" id="KW-0863">Zinc-finger</keyword>
<sequence>MPPISISKAHTASNTNESFTQMADEDLESIGRHCQFEYCGQLDFLPFRCESCHSTFCLDHRSETAHKCARAGEWARRRSGARSSSTANTKENRSAPEKPNIYNSEQCAHLECKTLIHTLKDPGVRCPDCNRQYCLKHRLREEHDCAKITPLGARRPGSNTNIGAGANDTLKGMFARVRSWGRDKQQQAASGTLLPKPKPAANSPAARAARVNTLKRSAKGEASVPTDKRLYLRTVGTADTQAADTPAGDFYFDSRWKVGRVLDDAARRLHVENVNNRGGGEDARLRVFHVESGDFLEFSEAIGAGKVRQGDTIVLLRGAGAVLGKS</sequence>
<dbReference type="GeneID" id="81395294"/>
<evidence type="ECO:0000313" key="8">
    <source>
        <dbReference type="Proteomes" id="UP001141434"/>
    </source>
</evidence>
<reference evidence="7" key="1">
    <citation type="submission" date="2022-11" db="EMBL/GenBank/DDBJ databases">
        <authorList>
            <person name="Petersen C."/>
        </authorList>
    </citation>
    <scope>NUCLEOTIDE SEQUENCE</scope>
    <source>
        <strain evidence="7">IBT 34128</strain>
    </source>
</reference>
<accession>A0A9W9F9Q5</accession>
<gene>
    <name evidence="7" type="ORF">NUU61_005544</name>
</gene>
<dbReference type="PANTHER" id="PTHR14677:SF40">
    <property type="entry name" value="CDC48-ASSOCIATED UBIQUITIN-LIKE_ZINC FINGER PROTEIN 1"/>
    <property type="match status" value="1"/>
</dbReference>
<keyword evidence="3" id="KW-0862">Zinc</keyword>
<dbReference type="RefSeq" id="XP_056511739.1">
    <property type="nucleotide sequence ID" value="XM_056656126.1"/>
</dbReference>
<dbReference type="GO" id="GO:0008270">
    <property type="term" value="F:zinc ion binding"/>
    <property type="evidence" value="ECO:0007669"/>
    <property type="project" value="UniProtKB-KW"/>
</dbReference>
<dbReference type="InterPro" id="IPR057358">
    <property type="entry name" value="UBL_ZFAND1-like"/>
</dbReference>
<evidence type="ECO:0000256" key="1">
    <source>
        <dbReference type="ARBA" id="ARBA00022723"/>
    </source>
</evidence>
<evidence type="ECO:0000256" key="4">
    <source>
        <dbReference type="PROSITE-ProRule" id="PRU00449"/>
    </source>
</evidence>
<evidence type="ECO:0000256" key="5">
    <source>
        <dbReference type="SAM" id="MobiDB-lite"/>
    </source>
</evidence>
<evidence type="ECO:0000256" key="2">
    <source>
        <dbReference type="ARBA" id="ARBA00022771"/>
    </source>
</evidence>
<dbReference type="InterPro" id="IPR000058">
    <property type="entry name" value="Znf_AN1"/>
</dbReference>
<organism evidence="7 8">
    <name type="scientific">Penicillium alfredii</name>
    <dbReference type="NCBI Taxonomy" id="1506179"/>
    <lineage>
        <taxon>Eukaryota</taxon>
        <taxon>Fungi</taxon>
        <taxon>Dikarya</taxon>
        <taxon>Ascomycota</taxon>
        <taxon>Pezizomycotina</taxon>
        <taxon>Eurotiomycetes</taxon>
        <taxon>Eurotiomycetidae</taxon>
        <taxon>Eurotiales</taxon>
        <taxon>Aspergillaceae</taxon>
        <taxon>Penicillium</taxon>
    </lineage>
</organism>
<feature type="region of interest" description="Disordered" evidence="5">
    <location>
        <begin position="181"/>
        <end position="209"/>
    </location>
</feature>
<feature type="domain" description="AN1-type" evidence="6">
    <location>
        <begin position="28"/>
        <end position="76"/>
    </location>
</feature>
<dbReference type="SMART" id="SM00154">
    <property type="entry name" value="ZnF_AN1"/>
    <property type="match status" value="2"/>
</dbReference>
<dbReference type="SUPFAM" id="SSF118310">
    <property type="entry name" value="AN1-like Zinc finger"/>
    <property type="match status" value="2"/>
</dbReference>
<evidence type="ECO:0000313" key="7">
    <source>
        <dbReference type="EMBL" id="KAJ5096188.1"/>
    </source>
</evidence>
<dbReference type="InterPro" id="IPR035896">
    <property type="entry name" value="AN1-like_Znf"/>
</dbReference>
<evidence type="ECO:0000256" key="3">
    <source>
        <dbReference type="ARBA" id="ARBA00022833"/>
    </source>
</evidence>
<feature type="region of interest" description="Disordered" evidence="5">
    <location>
        <begin position="79"/>
        <end position="100"/>
    </location>
</feature>
<reference evidence="7" key="2">
    <citation type="journal article" date="2023" name="IMA Fungus">
        <title>Comparative genomic study of the Penicillium genus elucidates a diverse pangenome and 15 lateral gene transfer events.</title>
        <authorList>
            <person name="Petersen C."/>
            <person name="Sorensen T."/>
            <person name="Nielsen M.R."/>
            <person name="Sondergaard T.E."/>
            <person name="Sorensen J.L."/>
            <person name="Fitzpatrick D.A."/>
            <person name="Frisvad J.C."/>
            <person name="Nielsen K.L."/>
        </authorList>
    </citation>
    <scope>NUCLEOTIDE SEQUENCE</scope>
    <source>
        <strain evidence="7">IBT 34128</strain>
    </source>
</reference>
<keyword evidence="1" id="KW-0479">Metal-binding</keyword>
<protein>
    <recommendedName>
        <fullName evidence="6">AN1-type domain-containing protein</fullName>
    </recommendedName>
</protein>
<dbReference type="OrthoDB" id="431929at2759"/>
<dbReference type="GO" id="GO:0005737">
    <property type="term" value="C:cytoplasm"/>
    <property type="evidence" value="ECO:0007669"/>
    <property type="project" value="TreeGrafter"/>
</dbReference>
<feature type="compositionally biased region" description="Low complexity" evidence="5">
    <location>
        <begin position="199"/>
        <end position="209"/>
    </location>
</feature>
<keyword evidence="8" id="KW-1185">Reference proteome</keyword>
<proteinExistence type="predicted"/>
<dbReference type="EMBL" id="JAPMSZ010000007">
    <property type="protein sequence ID" value="KAJ5096188.1"/>
    <property type="molecule type" value="Genomic_DNA"/>
</dbReference>
<dbReference type="Pfam" id="PF01428">
    <property type="entry name" value="zf-AN1"/>
    <property type="match status" value="2"/>
</dbReference>
<evidence type="ECO:0000259" key="6">
    <source>
        <dbReference type="PROSITE" id="PS51039"/>
    </source>
</evidence>
<dbReference type="PANTHER" id="PTHR14677">
    <property type="entry name" value="ARSENITE INDUCUBLE RNA ASSOCIATED PROTEIN AIP-1-RELATED"/>
    <property type="match status" value="1"/>
</dbReference>
<name>A0A9W9F9Q5_9EURO</name>